<proteinExistence type="predicted"/>
<evidence type="ECO:0000313" key="3">
    <source>
        <dbReference type="Proteomes" id="UP000031036"/>
    </source>
</evidence>
<keyword evidence="3" id="KW-1185">Reference proteome</keyword>
<evidence type="ECO:0000313" key="2">
    <source>
        <dbReference type="EMBL" id="KHN82940.1"/>
    </source>
</evidence>
<sequence>MDFRAVRFVLQLAPAACGVLFDGMLSVLVIFTLFINGNAQFCHPSNMQGLMVDGLNDDHPSFVLFGITAGCTIFLIPQNFISDSNFIEEVLRIDKNDTNECYGASPQIIIENDTSIEFGVYFMHQKLLATVHCEWNYNGLLYYCIPKEVIKSKYYQTHWRKNCGDLFSDKGVLKSACKSSNGYSEMIDSNDNVQLETMEILHVGWDGIYTVLGSSRNGTYKLYLKTEISNDSLSEELPIEIKAQGGPLTVSHALIGDDHESALVLIVSRRKLLNVMHIYQLRREVNKWAIMDEPICIGKHDESLYINIQIHSEVYYLNFVEELKNLTTKTSHKSSRKAVIYEQHRDQLDAESNAIAIDELLDNDKLSHIHKCVIFVIGPFIILVVLLLLRCLFQ</sequence>
<dbReference type="OrthoDB" id="5823559at2759"/>
<comment type="caution">
    <text evidence="2">The sequence shown here is derived from an EMBL/GenBank/DDBJ whole genome shotgun (WGS) entry which is preliminary data.</text>
</comment>
<keyword evidence="1" id="KW-0812">Transmembrane</keyword>
<accession>A0A0B2VPH1</accession>
<gene>
    <name evidence="2" type="ORF">Tcan_14215</name>
</gene>
<dbReference type="OMA" id="KLFYCNP"/>
<protein>
    <submittedName>
        <fullName evidence="2">Uncharacterized protein</fullName>
    </submittedName>
</protein>
<evidence type="ECO:0000256" key="1">
    <source>
        <dbReference type="SAM" id="Phobius"/>
    </source>
</evidence>
<feature type="transmembrane region" description="Helical" evidence="1">
    <location>
        <begin position="373"/>
        <end position="393"/>
    </location>
</feature>
<feature type="transmembrane region" description="Helical" evidence="1">
    <location>
        <begin position="12"/>
        <end position="35"/>
    </location>
</feature>
<keyword evidence="1" id="KW-1133">Transmembrane helix</keyword>
<keyword evidence="1" id="KW-0472">Membrane</keyword>
<dbReference type="Proteomes" id="UP000031036">
    <property type="component" value="Unassembled WGS sequence"/>
</dbReference>
<dbReference type="AlphaFoldDB" id="A0A0B2VPH1"/>
<name>A0A0B2VPH1_TOXCA</name>
<organism evidence="2 3">
    <name type="scientific">Toxocara canis</name>
    <name type="common">Canine roundworm</name>
    <dbReference type="NCBI Taxonomy" id="6265"/>
    <lineage>
        <taxon>Eukaryota</taxon>
        <taxon>Metazoa</taxon>
        <taxon>Ecdysozoa</taxon>
        <taxon>Nematoda</taxon>
        <taxon>Chromadorea</taxon>
        <taxon>Rhabditida</taxon>
        <taxon>Spirurina</taxon>
        <taxon>Ascaridomorpha</taxon>
        <taxon>Ascaridoidea</taxon>
        <taxon>Toxocaridae</taxon>
        <taxon>Toxocara</taxon>
    </lineage>
</organism>
<dbReference type="EMBL" id="JPKZ01001280">
    <property type="protein sequence ID" value="KHN82940.1"/>
    <property type="molecule type" value="Genomic_DNA"/>
</dbReference>
<reference evidence="2 3" key="1">
    <citation type="submission" date="2014-11" db="EMBL/GenBank/DDBJ databases">
        <title>Genetic blueprint of the zoonotic pathogen Toxocara canis.</title>
        <authorList>
            <person name="Zhu X.-Q."/>
            <person name="Korhonen P.K."/>
            <person name="Cai H."/>
            <person name="Young N.D."/>
            <person name="Nejsum P."/>
            <person name="von Samson-Himmelstjerna G."/>
            <person name="Boag P.R."/>
            <person name="Tan P."/>
            <person name="Li Q."/>
            <person name="Min J."/>
            <person name="Yang Y."/>
            <person name="Wang X."/>
            <person name="Fang X."/>
            <person name="Hall R.S."/>
            <person name="Hofmann A."/>
            <person name="Sternberg P.W."/>
            <person name="Jex A.R."/>
            <person name="Gasser R.B."/>
        </authorList>
    </citation>
    <scope>NUCLEOTIDE SEQUENCE [LARGE SCALE GENOMIC DNA]</scope>
    <source>
        <strain evidence="2">PN_DK_2014</strain>
    </source>
</reference>